<dbReference type="PANTHER" id="PTHR15398">
    <property type="entry name" value="BROMODOMAIN-CONTAINING PROTEIN 8"/>
    <property type="match status" value="1"/>
</dbReference>
<dbReference type="EnsemblMetazoa" id="XM_019908845.1">
    <property type="protein sequence ID" value="XP_019764404.1"/>
    <property type="gene ID" value="LOC109540449"/>
</dbReference>
<dbReference type="SMART" id="SM00297">
    <property type="entry name" value="BROMO"/>
    <property type="match status" value="1"/>
</dbReference>
<dbReference type="CDD" id="cd05507">
    <property type="entry name" value="Bromo_brd8_like"/>
    <property type="match status" value="1"/>
</dbReference>
<evidence type="ECO:0000256" key="3">
    <source>
        <dbReference type="SAM" id="Coils"/>
    </source>
</evidence>
<feature type="domain" description="Bromo" evidence="5">
    <location>
        <begin position="696"/>
        <end position="766"/>
    </location>
</feature>
<dbReference type="InterPro" id="IPR036427">
    <property type="entry name" value="Bromodomain-like_sf"/>
</dbReference>
<dbReference type="AlphaFoldDB" id="N6TAA1"/>
<dbReference type="InterPro" id="IPR037966">
    <property type="entry name" value="Brd8_Bromo_dom"/>
</dbReference>
<dbReference type="SUPFAM" id="SSF47370">
    <property type="entry name" value="Bromodomain"/>
    <property type="match status" value="1"/>
</dbReference>
<keyword evidence="1 2" id="KW-0103">Bromodomain</keyword>
<evidence type="ECO:0000256" key="2">
    <source>
        <dbReference type="PROSITE-ProRule" id="PRU00035"/>
    </source>
</evidence>
<accession>N6TAA1</accession>
<name>N6TAA1_DENPD</name>
<dbReference type="PRINTS" id="PR00503">
    <property type="entry name" value="BROMODOMAIN"/>
</dbReference>
<feature type="region of interest" description="Disordered" evidence="4">
    <location>
        <begin position="793"/>
        <end position="824"/>
    </location>
</feature>
<keyword evidence="8" id="KW-1185">Reference proteome</keyword>
<protein>
    <recommendedName>
        <fullName evidence="5">Bromo domain-containing protein</fullName>
    </recommendedName>
</protein>
<feature type="compositionally biased region" description="Basic and acidic residues" evidence="4">
    <location>
        <begin position="811"/>
        <end position="824"/>
    </location>
</feature>
<evidence type="ECO:0000256" key="4">
    <source>
        <dbReference type="SAM" id="MobiDB-lite"/>
    </source>
</evidence>
<dbReference type="Gene3D" id="1.20.920.10">
    <property type="entry name" value="Bromodomain-like"/>
    <property type="match status" value="1"/>
</dbReference>
<feature type="compositionally biased region" description="Polar residues" evidence="4">
    <location>
        <begin position="456"/>
        <end position="467"/>
    </location>
</feature>
<dbReference type="PROSITE" id="PS50014">
    <property type="entry name" value="BROMODOMAIN_2"/>
    <property type="match status" value="1"/>
</dbReference>
<dbReference type="OMA" id="FGTRECE"/>
<dbReference type="EMBL" id="KB741037">
    <property type="protein sequence ID" value="ENN74658.1"/>
    <property type="molecule type" value="Genomic_DNA"/>
</dbReference>
<dbReference type="InterPro" id="IPR001487">
    <property type="entry name" value="Bromodomain"/>
</dbReference>
<dbReference type="KEGG" id="dpa:109540449"/>
<dbReference type="GO" id="GO:0035267">
    <property type="term" value="C:NuA4 histone acetyltransferase complex"/>
    <property type="evidence" value="ECO:0007669"/>
    <property type="project" value="TreeGrafter"/>
</dbReference>
<feature type="coiled-coil region" evidence="3">
    <location>
        <begin position="99"/>
        <end position="161"/>
    </location>
</feature>
<feature type="region of interest" description="Disordered" evidence="4">
    <location>
        <begin position="640"/>
        <end position="676"/>
    </location>
</feature>
<dbReference type="HOGENOM" id="CLU_007253_1_0_1"/>
<organism evidence="6">
    <name type="scientific">Dendroctonus ponderosae</name>
    <name type="common">Mountain pine beetle</name>
    <dbReference type="NCBI Taxonomy" id="77166"/>
    <lineage>
        <taxon>Eukaryota</taxon>
        <taxon>Metazoa</taxon>
        <taxon>Ecdysozoa</taxon>
        <taxon>Arthropoda</taxon>
        <taxon>Hexapoda</taxon>
        <taxon>Insecta</taxon>
        <taxon>Pterygota</taxon>
        <taxon>Neoptera</taxon>
        <taxon>Endopterygota</taxon>
        <taxon>Coleoptera</taxon>
        <taxon>Polyphaga</taxon>
        <taxon>Cucujiformia</taxon>
        <taxon>Curculionidae</taxon>
        <taxon>Scolytinae</taxon>
        <taxon>Dendroctonus</taxon>
    </lineage>
</organism>
<gene>
    <name evidence="7" type="primary">109540449</name>
    <name evidence="6" type="ORF">YQE_08775</name>
</gene>
<feature type="compositionally biased region" description="Polar residues" evidence="4">
    <location>
        <begin position="557"/>
        <end position="567"/>
    </location>
</feature>
<dbReference type="PANTHER" id="PTHR15398:SF4">
    <property type="entry name" value="BROMODOMAIN-CONTAINING PROTEIN 8 ISOFORM X1"/>
    <property type="match status" value="1"/>
</dbReference>
<evidence type="ECO:0000259" key="5">
    <source>
        <dbReference type="PROSITE" id="PS50014"/>
    </source>
</evidence>
<feature type="region of interest" description="Disordered" evidence="4">
    <location>
        <begin position="484"/>
        <end position="576"/>
    </location>
</feature>
<evidence type="ECO:0000313" key="7">
    <source>
        <dbReference type="EnsemblMetazoa" id="XP_019764403.1"/>
    </source>
</evidence>
<proteinExistence type="predicted"/>
<feature type="region of interest" description="Disordered" evidence="4">
    <location>
        <begin position="435"/>
        <end position="469"/>
    </location>
</feature>
<keyword evidence="3" id="KW-0175">Coiled coil</keyword>
<dbReference type="OrthoDB" id="1742084at2759"/>
<dbReference type="EnsemblMetazoa" id="XM_019908844.1">
    <property type="protein sequence ID" value="XP_019764403.1"/>
    <property type="gene ID" value="LOC109540449"/>
</dbReference>
<evidence type="ECO:0000313" key="6">
    <source>
        <dbReference type="EMBL" id="ENN74658.1"/>
    </source>
</evidence>
<reference evidence="7" key="2">
    <citation type="submission" date="2024-08" db="UniProtKB">
        <authorList>
            <consortium name="EnsemblMetazoa"/>
        </authorList>
    </citation>
    <scope>IDENTIFICATION</scope>
</reference>
<dbReference type="Proteomes" id="UP000019118">
    <property type="component" value="Unassembled WGS sequence"/>
</dbReference>
<feature type="compositionally biased region" description="Basic and acidic residues" evidence="4">
    <location>
        <begin position="441"/>
        <end position="455"/>
    </location>
</feature>
<feature type="non-terminal residue" evidence="6">
    <location>
        <position position="1"/>
    </location>
</feature>
<sequence>MNVSSIQERLQLKREPLDKWSVREQLCLASAVSRSGDQNWMSVSRALKPFGDSNRPLDWFHQKNCAAQYGALLSHVETPKRKKRSGNETIMETPVECILRRLLSERQNQLRELLAEEKAEYNRLQDDMKQMQSGKLSEEQLDKWCKEIDEEESKREEETSNRVKWLKQRDLRKQEIERAWRLTKPSSVSLSSQKRKSPVDDFLEQEIGVSQYMNLQRPQKPSQFSAEIQQPPEPAKPALSPLLTSLLKSPSQVPISTSSILHTAITQQSNKLPEVSSSHSSPTITSLLHSSAISFTQNQSDDCSQPLNADILDDNNLKIDDLAKSILVQDGPFPEIKKEEVDDIISEIIENNHDIVSDPEQHLQLDGNGDININLELDELEQEETMKDASCPVKPEPPVEVPPVVDPFEFQEDPIMFESPVKTVKQEGQYLPLYQQSSPVKVEETDKVKATESAESRNNSLNPQSSFDVVTDKTVVEEVQKIASDCPINNDAAQYEENDTKPISTQENVSEKANVVEEDKECIAQTDAPADEQPALETQEELKSSCCELPKTDESSSETTNLSQSETVPEYEDDLYDNVNMEVKIDKTGKTKRDYSRTKKRDDKNFDMLIGIEKPHLDNDDFSDKKEPVMVPLMKVDNERSNSPWAEEEDGNLKKRRYSTPMDSMPNSPASSTAYDDDKDYRNWKKSMMLVYNRLASNKYASLFFKPITEEHAPGYRAIVYRPMDLQTIKKNIDTGVIRTSLEFKRDVMLMFTNAIMFNKTRDTVYNMALQMQKESMNPIDILLQADGQVEAPIRRETRTSESGCKRKRGGGVEESTKKRKKDE</sequence>
<evidence type="ECO:0000313" key="8">
    <source>
        <dbReference type="Proteomes" id="UP000019118"/>
    </source>
</evidence>
<dbReference type="Pfam" id="PF00439">
    <property type="entry name" value="Bromodomain"/>
    <property type="match status" value="1"/>
</dbReference>
<evidence type="ECO:0000256" key="1">
    <source>
        <dbReference type="ARBA" id="ARBA00023117"/>
    </source>
</evidence>
<feature type="compositionally biased region" description="Polar residues" evidence="4">
    <location>
        <begin position="661"/>
        <end position="674"/>
    </location>
</feature>
<reference evidence="6 8" key="1">
    <citation type="journal article" date="2013" name="Genome Biol.">
        <title>Draft genome of the mountain pine beetle, Dendroctonus ponderosae Hopkins, a major forest pest.</title>
        <authorList>
            <person name="Keeling C.I."/>
            <person name="Yuen M.M."/>
            <person name="Liao N.Y."/>
            <person name="Docking T.R."/>
            <person name="Chan S.K."/>
            <person name="Taylor G.A."/>
            <person name="Palmquist D.L."/>
            <person name="Jackman S.D."/>
            <person name="Nguyen A."/>
            <person name="Li M."/>
            <person name="Henderson H."/>
            <person name="Janes J.K."/>
            <person name="Zhao Y."/>
            <person name="Pandoh P."/>
            <person name="Moore R."/>
            <person name="Sperling F.A."/>
            <person name="Huber D.P."/>
            <person name="Birol I."/>
            <person name="Jones S.J."/>
            <person name="Bohlmann J."/>
        </authorList>
    </citation>
    <scope>NUCLEOTIDE SEQUENCE</scope>
</reference>